<reference evidence="1" key="1">
    <citation type="submission" date="2017-05" db="UniProtKB">
        <authorList>
            <consortium name="EnsemblMetazoa"/>
        </authorList>
    </citation>
    <scope>IDENTIFICATION</scope>
</reference>
<dbReference type="OrthoDB" id="261960at2759"/>
<dbReference type="AlphaFoldDB" id="A0A1X7SN86"/>
<sequence>QRLAESLSTMNQSDSHELLGYLFSLLQSGSSDASLPTESLGKFSIMFEPGIPVTPSGFKLELIVEPLHGKTFTVYPEVFASDTIEKLKLDVS</sequence>
<name>A0A1X7SN86_AMPQE</name>
<dbReference type="InParanoid" id="A0A1X7SN86"/>
<proteinExistence type="predicted"/>
<dbReference type="EnsemblMetazoa" id="Aqu2.1.03551_001">
    <property type="protein sequence ID" value="Aqu2.1.03551_001"/>
    <property type="gene ID" value="Aqu2.1.03551"/>
</dbReference>
<organism evidence="1">
    <name type="scientific">Amphimedon queenslandica</name>
    <name type="common">Sponge</name>
    <dbReference type="NCBI Taxonomy" id="400682"/>
    <lineage>
        <taxon>Eukaryota</taxon>
        <taxon>Metazoa</taxon>
        <taxon>Porifera</taxon>
        <taxon>Demospongiae</taxon>
        <taxon>Heteroscleromorpha</taxon>
        <taxon>Haplosclerida</taxon>
        <taxon>Niphatidae</taxon>
        <taxon>Amphimedon</taxon>
    </lineage>
</organism>
<protein>
    <submittedName>
        <fullName evidence="1">Uncharacterized protein</fullName>
    </submittedName>
</protein>
<evidence type="ECO:0000313" key="1">
    <source>
        <dbReference type="EnsemblMetazoa" id="Aqu2.1.03551_001"/>
    </source>
</evidence>
<accession>A0A1X7SN86</accession>